<organism evidence="3 4">
    <name type="scientific">Amphibalanus amphitrite</name>
    <name type="common">Striped barnacle</name>
    <name type="synonym">Balanus amphitrite</name>
    <dbReference type="NCBI Taxonomy" id="1232801"/>
    <lineage>
        <taxon>Eukaryota</taxon>
        <taxon>Metazoa</taxon>
        <taxon>Ecdysozoa</taxon>
        <taxon>Arthropoda</taxon>
        <taxon>Crustacea</taxon>
        <taxon>Multicrustacea</taxon>
        <taxon>Cirripedia</taxon>
        <taxon>Thoracica</taxon>
        <taxon>Thoracicalcarea</taxon>
        <taxon>Balanomorpha</taxon>
        <taxon>Balanoidea</taxon>
        <taxon>Balanidae</taxon>
        <taxon>Amphibalaninae</taxon>
        <taxon>Amphibalanus</taxon>
    </lineage>
</organism>
<name>A0A6A4X3I9_AMPAM</name>
<evidence type="ECO:0000256" key="2">
    <source>
        <dbReference type="SAM" id="Phobius"/>
    </source>
</evidence>
<dbReference type="EMBL" id="VIIS01000068">
    <property type="protein sequence ID" value="KAF0313847.1"/>
    <property type="molecule type" value="Genomic_DNA"/>
</dbReference>
<feature type="region of interest" description="Disordered" evidence="1">
    <location>
        <begin position="1"/>
        <end position="25"/>
    </location>
</feature>
<keyword evidence="4" id="KW-1185">Reference proteome</keyword>
<evidence type="ECO:0000256" key="1">
    <source>
        <dbReference type="SAM" id="MobiDB-lite"/>
    </source>
</evidence>
<dbReference type="AlphaFoldDB" id="A0A6A4X3I9"/>
<comment type="caution">
    <text evidence="3">The sequence shown here is derived from an EMBL/GenBank/DDBJ whole genome shotgun (WGS) entry which is preliminary data.</text>
</comment>
<proteinExistence type="predicted"/>
<dbReference type="EMBL" id="VIIS01000068">
    <property type="protein sequence ID" value="KAF0313848.1"/>
    <property type="molecule type" value="Genomic_DNA"/>
</dbReference>
<keyword evidence="2" id="KW-0812">Transmembrane</keyword>
<dbReference type="Proteomes" id="UP000440578">
    <property type="component" value="Unassembled WGS sequence"/>
</dbReference>
<dbReference type="PANTHER" id="PTHR16502">
    <property type="entry name" value="KERATINOCYTE-ASSOCIATED TRANSMEMBRANE PROTEIN 2"/>
    <property type="match status" value="1"/>
</dbReference>
<reference evidence="3 4" key="1">
    <citation type="submission" date="2019-07" db="EMBL/GenBank/DDBJ databases">
        <title>Draft genome assembly of a fouling barnacle, Amphibalanus amphitrite (Darwin, 1854): The first reference genome for Thecostraca.</title>
        <authorList>
            <person name="Kim W."/>
        </authorList>
    </citation>
    <scope>NUCLEOTIDE SEQUENCE [LARGE SCALE GENOMIC DNA]</scope>
    <source>
        <strain evidence="3">SNU_AA5</strain>
        <tissue evidence="3">Soma without cirri and trophi</tissue>
    </source>
</reference>
<keyword evidence="2" id="KW-0472">Membrane</keyword>
<dbReference type="EMBL" id="VIIS01000068">
    <property type="protein sequence ID" value="KAF0313849.1"/>
    <property type="molecule type" value="Genomic_DNA"/>
</dbReference>
<dbReference type="InterPro" id="IPR037645">
    <property type="entry name" value="KCT2"/>
</dbReference>
<feature type="transmembrane region" description="Helical" evidence="2">
    <location>
        <begin position="71"/>
        <end position="89"/>
    </location>
</feature>
<dbReference type="PANTHER" id="PTHR16502:SF0">
    <property type="entry name" value="KERATINOCYTE-ASSOCIATED TRANSMEMBRANE PROTEIN 2"/>
    <property type="match status" value="1"/>
</dbReference>
<accession>A0A6A4X3I9</accession>
<keyword evidence="2" id="KW-1133">Transmembrane helix</keyword>
<dbReference type="Pfam" id="PF17818">
    <property type="entry name" value="KCT2"/>
    <property type="match status" value="1"/>
</dbReference>
<protein>
    <submittedName>
        <fullName evidence="3">Trans-Golgi network integral membrane protein 2</fullName>
    </submittedName>
</protein>
<evidence type="ECO:0000313" key="3">
    <source>
        <dbReference type="EMBL" id="KAF0313847.1"/>
    </source>
</evidence>
<evidence type="ECO:0000313" key="4">
    <source>
        <dbReference type="Proteomes" id="UP000440578"/>
    </source>
</evidence>
<gene>
    <name evidence="3" type="primary">TGOLN2_2</name>
    <name evidence="3" type="ORF">FJT64_015658</name>
</gene>
<sequence>MKPEGVSVRVIPVEDSYETGGDGPPLDDDFSINEPQPVYKDTPQVGPIAQQPIGGSYISGAVPAQTADSNFFAYFLTAVVLCIVLYLAFHNKQKILALVIEGRSSSNRRRPHSSQYRRLDNSLEEAISSQQRREVASSIVY</sequence>
<dbReference type="OrthoDB" id="5846619at2759"/>